<protein>
    <submittedName>
        <fullName evidence="1">Uncharacterized protein</fullName>
    </submittedName>
</protein>
<name>A0ACB6QFG9_9PLEO</name>
<reference evidence="1" key="1">
    <citation type="journal article" date="2020" name="Stud. Mycol.">
        <title>101 Dothideomycetes genomes: a test case for predicting lifestyles and emergence of pathogens.</title>
        <authorList>
            <person name="Haridas S."/>
            <person name="Albert R."/>
            <person name="Binder M."/>
            <person name="Bloem J."/>
            <person name="Labutti K."/>
            <person name="Salamov A."/>
            <person name="Andreopoulos B."/>
            <person name="Baker S."/>
            <person name="Barry K."/>
            <person name="Bills G."/>
            <person name="Bluhm B."/>
            <person name="Cannon C."/>
            <person name="Castanera R."/>
            <person name="Culley D."/>
            <person name="Daum C."/>
            <person name="Ezra D."/>
            <person name="Gonzalez J."/>
            <person name="Henrissat B."/>
            <person name="Kuo A."/>
            <person name="Liang C."/>
            <person name="Lipzen A."/>
            <person name="Lutzoni F."/>
            <person name="Magnuson J."/>
            <person name="Mondo S."/>
            <person name="Nolan M."/>
            <person name="Ohm R."/>
            <person name="Pangilinan J."/>
            <person name="Park H.-J."/>
            <person name="Ramirez L."/>
            <person name="Alfaro M."/>
            <person name="Sun H."/>
            <person name="Tritt A."/>
            <person name="Yoshinaga Y."/>
            <person name="Zwiers L.-H."/>
            <person name="Turgeon B."/>
            <person name="Goodwin S."/>
            <person name="Spatafora J."/>
            <person name="Crous P."/>
            <person name="Grigoriev I."/>
        </authorList>
    </citation>
    <scope>NUCLEOTIDE SEQUENCE</scope>
    <source>
        <strain evidence="1">ATCC 200398</strain>
    </source>
</reference>
<accession>A0ACB6QFG9</accession>
<comment type="caution">
    <text evidence="1">The sequence shown here is derived from an EMBL/GenBank/DDBJ whole genome shotgun (WGS) entry which is preliminary data.</text>
</comment>
<organism evidence="1 2">
    <name type="scientific">Lindgomyces ingoldianus</name>
    <dbReference type="NCBI Taxonomy" id="673940"/>
    <lineage>
        <taxon>Eukaryota</taxon>
        <taxon>Fungi</taxon>
        <taxon>Dikarya</taxon>
        <taxon>Ascomycota</taxon>
        <taxon>Pezizomycotina</taxon>
        <taxon>Dothideomycetes</taxon>
        <taxon>Pleosporomycetidae</taxon>
        <taxon>Pleosporales</taxon>
        <taxon>Lindgomycetaceae</taxon>
        <taxon>Lindgomyces</taxon>
    </lineage>
</organism>
<evidence type="ECO:0000313" key="1">
    <source>
        <dbReference type="EMBL" id="KAF2465641.1"/>
    </source>
</evidence>
<evidence type="ECO:0000313" key="2">
    <source>
        <dbReference type="Proteomes" id="UP000799755"/>
    </source>
</evidence>
<dbReference type="EMBL" id="MU003529">
    <property type="protein sequence ID" value="KAF2465641.1"/>
    <property type="molecule type" value="Genomic_DNA"/>
</dbReference>
<keyword evidence="2" id="KW-1185">Reference proteome</keyword>
<gene>
    <name evidence="1" type="ORF">BDR25DRAFT_295302</name>
</gene>
<dbReference type="Proteomes" id="UP000799755">
    <property type="component" value="Unassembled WGS sequence"/>
</dbReference>
<sequence length="601" mass="65763">MLSLLVLWLGLVVYAFAKDCHFTLELTWKIGAPDGYEREMIFINGQFPGPTLEIDQGDWVEIVVQNNMPYNSTIHYHGIEQLNTPWADGVPGFSQRPIQPGASFTYKWHADQYGSYFYHAHSRGQIDDGAYGPIVIKPRAGLSNPFAAIAPAEVEALEAAEANVTPLVLSDWRHTTSQRTWDLQLASGVESAVCIDSLLINGKGSVNCLSREDIDQYTNPAIKPILEQNNLKMTNKGCLPPEILELLLASGTPTNLDALPPSVFDVCTPTQGSRAVIKAPHSAKWMALDLISTAGIDTFSFSIDEHPMWIYAVDGHYIQPLKVDAISVANGDRYSVFVQLNKRASNYGIRLASTALTQLINTYAVLSYDGGFGNYKNSTTDAYTVSSIPSINIAGAGASDNAAFFSQAAMVSFPPEFPQPVPAVDQTFIMDIKTVGASYVWALNSTPFDQTIDEENPPLLYKQPSASNPGGDITITTLNNTWVDLIFTVTTLNQPPHPIHKHSNKGFIIGQGTGNWRWSTVAEAMSAIPQNFNLVTPPFRDGFVTPPTVSAPTWLAVRYHVVNPGAFMIHCHIQSHLNGGMAMAMLDGTDEWPEVPGNYKN</sequence>
<proteinExistence type="predicted"/>